<keyword evidence="1" id="KW-0812">Transmembrane</keyword>
<evidence type="ECO:0000313" key="3">
    <source>
        <dbReference type="Proteomes" id="UP000663873"/>
    </source>
</evidence>
<protein>
    <submittedName>
        <fullName evidence="2">Uncharacterized protein</fullName>
    </submittedName>
</protein>
<evidence type="ECO:0000313" key="2">
    <source>
        <dbReference type="EMBL" id="CAF4666450.1"/>
    </source>
</evidence>
<accession>A0A821GAM1</accession>
<keyword evidence="1" id="KW-0472">Membrane</keyword>
<feature type="transmembrane region" description="Helical" evidence="1">
    <location>
        <begin position="114"/>
        <end position="138"/>
    </location>
</feature>
<evidence type="ECO:0000256" key="1">
    <source>
        <dbReference type="SAM" id="Phobius"/>
    </source>
</evidence>
<reference evidence="2" key="1">
    <citation type="submission" date="2021-02" db="EMBL/GenBank/DDBJ databases">
        <authorList>
            <person name="Nowell W R."/>
        </authorList>
    </citation>
    <scope>NUCLEOTIDE SEQUENCE</scope>
</reference>
<keyword evidence="3" id="KW-1185">Reference proteome</keyword>
<proteinExistence type="predicted"/>
<keyword evidence="1" id="KW-1133">Transmembrane helix</keyword>
<feature type="non-terminal residue" evidence="2">
    <location>
        <position position="1"/>
    </location>
</feature>
<dbReference type="EMBL" id="CAJOBP010031366">
    <property type="protein sequence ID" value="CAF4666450.1"/>
    <property type="molecule type" value="Genomic_DNA"/>
</dbReference>
<comment type="caution">
    <text evidence="2">The sequence shown here is derived from an EMBL/GenBank/DDBJ whole genome shotgun (WGS) entry which is preliminary data.</text>
</comment>
<name>A0A821GAM1_9BILA</name>
<sequence length="185" mass="22079">MFDVHYSNKHRQNHREYVIHSNDNKNEIFPDTPLLPCFRNNCYVYPLDHHHHHSHSHIRCNCDSTTYNEQATTTTTRQSTHSPCPLFNSSTCRSKKRKTDENYFQRNFFSWKTIAIIFILTTLCFLLSTIYLSIIHYYHPTFREINLTQPKARQQNLFYGKTTRFIRIGDKIKETIDSQSSTQLQ</sequence>
<gene>
    <name evidence="2" type="ORF">UJA718_LOCUS34526</name>
</gene>
<organism evidence="2 3">
    <name type="scientific">Rotaria socialis</name>
    <dbReference type="NCBI Taxonomy" id="392032"/>
    <lineage>
        <taxon>Eukaryota</taxon>
        <taxon>Metazoa</taxon>
        <taxon>Spiralia</taxon>
        <taxon>Gnathifera</taxon>
        <taxon>Rotifera</taxon>
        <taxon>Eurotatoria</taxon>
        <taxon>Bdelloidea</taxon>
        <taxon>Philodinida</taxon>
        <taxon>Philodinidae</taxon>
        <taxon>Rotaria</taxon>
    </lineage>
</organism>
<dbReference type="Proteomes" id="UP000663873">
    <property type="component" value="Unassembled WGS sequence"/>
</dbReference>
<dbReference type="AlphaFoldDB" id="A0A821GAM1"/>